<reference evidence="1" key="1">
    <citation type="submission" date="2023-06" db="EMBL/GenBank/DDBJ databases">
        <authorList>
            <person name="Kurt Z."/>
        </authorList>
    </citation>
    <scope>NUCLEOTIDE SEQUENCE</scope>
</reference>
<protein>
    <submittedName>
        <fullName evidence="2">Hypothetical_protein</fullName>
    </submittedName>
</protein>
<sequence length="100" mass="11989">MNNLIRSRLIDNIALTQEVHMINHQILEIQFKSMEKSRKHWTISEDSLLYLASSIFGVTDLNRLQKILISKTKQQIYFRIRYISENPHMFQIKCKLVQQK</sequence>
<gene>
    <name evidence="2" type="ORF">HINF_LOCUS14014</name>
    <name evidence="1" type="ORF">HINF_LOCUS48530</name>
</gene>
<keyword evidence="3" id="KW-1185">Reference proteome</keyword>
<evidence type="ECO:0000313" key="3">
    <source>
        <dbReference type="Proteomes" id="UP001642409"/>
    </source>
</evidence>
<dbReference type="EMBL" id="CAXDID020000033">
    <property type="protein sequence ID" value="CAL5995403.1"/>
    <property type="molecule type" value="Genomic_DNA"/>
</dbReference>
<dbReference type="AlphaFoldDB" id="A0AA86QLN9"/>
<proteinExistence type="predicted"/>
<organism evidence="1">
    <name type="scientific">Hexamita inflata</name>
    <dbReference type="NCBI Taxonomy" id="28002"/>
    <lineage>
        <taxon>Eukaryota</taxon>
        <taxon>Metamonada</taxon>
        <taxon>Diplomonadida</taxon>
        <taxon>Hexamitidae</taxon>
        <taxon>Hexamitinae</taxon>
        <taxon>Hexamita</taxon>
    </lineage>
</organism>
<comment type="caution">
    <text evidence="1">The sequence shown here is derived from an EMBL/GenBank/DDBJ whole genome shotgun (WGS) entry which is preliminary data.</text>
</comment>
<dbReference type="Proteomes" id="UP001642409">
    <property type="component" value="Unassembled WGS sequence"/>
</dbReference>
<evidence type="ECO:0000313" key="2">
    <source>
        <dbReference type="EMBL" id="CAL5995403.1"/>
    </source>
</evidence>
<accession>A0AA86QLN9</accession>
<reference evidence="2 3" key="2">
    <citation type="submission" date="2024-07" db="EMBL/GenBank/DDBJ databases">
        <authorList>
            <person name="Akdeniz Z."/>
        </authorList>
    </citation>
    <scope>NUCLEOTIDE SEQUENCE [LARGE SCALE GENOMIC DNA]</scope>
</reference>
<name>A0AA86QLN9_9EUKA</name>
<dbReference type="EMBL" id="CATOUU010000937">
    <property type="protein sequence ID" value="CAI9960885.1"/>
    <property type="molecule type" value="Genomic_DNA"/>
</dbReference>
<evidence type="ECO:0000313" key="1">
    <source>
        <dbReference type="EMBL" id="CAI9960885.1"/>
    </source>
</evidence>